<evidence type="ECO:0000313" key="2">
    <source>
        <dbReference type="Proteomes" id="UP000658690"/>
    </source>
</evidence>
<evidence type="ECO:0008006" key="3">
    <source>
        <dbReference type="Google" id="ProtNLM"/>
    </source>
</evidence>
<organism evidence="1 2">
    <name type="scientific">Paenibacillus germinis</name>
    <dbReference type="NCBI Taxonomy" id="2654979"/>
    <lineage>
        <taxon>Bacteria</taxon>
        <taxon>Bacillati</taxon>
        <taxon>Bacillota</taxon>
        <taxon>Bacilli</taxon>
        <taxon>Bacillales</taxon>
        <taxon>Paenibacillaceae</taxon>
        <taxon>Paenibacillus</taxon>
    </lineage>
</organism>
<accession>A0ABX1ZDE3</accession>
<name>A0ABX1ZDE3_9BACL</name>
<gene>
    <name evidence="1" type="ORF">GC102_32985</name>
</gene>
<comment type="caution">
    <text evidence="1">The sequence shown here is derived from an EMBL/GenBank/DDBJ whole genome shotgun (WGS) entry which is preliminary data.</text>
</comment>
<dbReference type="RefSeq" id="WP_171693290.1">
    <property type="nucleotide sequence ID" value="NZ_WHOC01000170.1"/>
</dbReference>
<proteinExistence type="predicted"/>
<dbReference type="Proteomes" id="UP000658690">
    <property type="component" value="Unassembled WGS sequence"/>
</dbReference>
<keyword evidence="2" id="KW-1185">Reference proteome</keyword>
<dbReference type="EMBL" id="WHOC01000170">
    <property type="protein sequence ID" value="NOU90519.1"/>
    <property type="molecule type" value="Genomic_DNA"/>
</dbReference>
<evidence type="ECO:0000313" key="1">
    <source>
        <dbReference type="EMBL" id="NOU90519.1"/>
    </source>
</evidence>
<protein>
    <recommendedName>
        <fullName evidence="3">Ribbon-helix-helix protein CopG domain-containing protein</fullName>
    </recommendedName>
</protein>
<sequence length="79" mass="8906">MNDKKIKLGVPNQEGQLSMMFTRGGPREGAGRKGFGETRKVSLTLSKETWDEIENRCSILDCSRSEVLRNIIESCITKM</sequence>
<reference evidence="1 2" key="1">
    <citation type="submission" date="2019-10" db="EMBL/GenBank/DDBJ databases">
        <title>Description of Paenibacillus choica sp. nov.</title>
        <authorList>
            <person name="Carlier A."/>
            <person name="Qi S."/>
        </authorList>
    </citation>
    <scope>NUCLEOTIDE SEQUENCE [LARGE SCALE GENOMIC DNA]</scope>
    <source>
        <strain evidence="1 2">LMG 31460</strain>
    </source>
</reference>